<dbReference type="InterPro" id="IPR000073">
    <property type="entry name" value="AB_hydrolase_1"/>
</dbReference>
<dbReference type="PANTHER" id="PTHR37017">
    <property type="entry name" value="AB HYDROLASE-1 DOMAIN-CONTAINING PROTEIN-RELATED"/>
    <property type="match status" value="1"/>
</dbReference>
<dbReference type="InterPro" id="IPR052897">
    <property type="entry name" value="Sec-Metab_Biosynth_Hydrolase"/>
</dbReference>
<dbReference type="EMBL" id="QUQM01000001">
    <property type="protein sequence ID" value="KAA8651072.1"/>
    <property type="molecule type" value="Genomic_DNA"/>
</dbReference>
<dbReference type="RefSeq" id="XP_033430433.1">
    <property type="nucleotide sequence ID" value="XM_033568438.1"/>
</dbReference>
<gene>
    <name evidence="2" type="ORF">ATNIH1004_003765</name>
</gene>
<dbReference type="PANTHER" id="PTHR37017:SF13">
    <property type="entry name" value="AB HYDROLASE-1 DOMAIN-CONTAINING PROTEIN"/>
    <property type="match status" value="1"/>
</dbReference>
<name>A0A5M9MVB3_9EURO</name>
<dbReference type="Pfam" id="PF12697">
    <property type="entry name" value="Abhydrolase_6"/>
    <property type="match status" value="1"/>
</dbReference>
<dbReference type="OrthoDB" id="1263307at2759"/>
<dbReference type="VEuPathDB" id="FungiDB:EYZ11_010215"/>
<evidence type="ECO:0000259" key="1">
    <source>
        <dbReference type="Pfam" id="PF12697"/>
    </source>
</evidence>
<evidence type="ECO:0000313" key="3">
    <source>
        <dbReference type="Proteomes" id="UP000324241"/>
    </source>
</evidence>
<evidence type="ECO:0000313" key="2">
    <source>
        <dbReference type="EMBL" id="KAA8651072.1"/>
    </source>
</evidence>
<dbReference type="InterPro" id="IPR029058">
    <property type="entry name" value="AB_hydrolase_fold"/>
</dbReference>
<sequence length="262" mass="28334">MTTTKDLAVVVCHGSYHTPAPMGHLPTCDLNNLNVGDINDPDFNREPPTGGYPSDTEDVSTVMQILHMLVNDGKLVLLVGHSSGGWVATQVAVPELHAKVRQLEGKPGGIIGLFYFGAFIIPVGESVHSFFQPKDGNIITPPFMRFHKFGVDGLGTIVDAPRFMFNDLDADTASKWASTLTASPIMTTKLTNDPYSALPCAYVVLENDLTLPKAYQEGMVSLQSQSSKPFTVYYAPAGHSPHLSWTSGLVEKVREFAGKVQG</sequence>
<comment type="caution">
    <text evidence="2">The sequence shown here is derived from an EMBL/GenBank/DDBJ whole genome shotgun (WGS) entry which is preliminary data.</text>
</comment>
<protein>
    <recommendedName>
        <fullName evidence="1">AB hydrolase-1 domain-containing protein</fullName>
    </recommendedName>
</protein>
<dbReference type="AlphaFoldDB" id="A0A5M9MVB3"/>
<feature type="domain" description="AB hydrolase-1" evidence="1">
    <location>
        <begin position="9"/>
        <end position="244"/>
    </location>
</feature>
<dbReference type="GeneID" id="54326467"/>
<dbReference type="Gene3D" id="3.40.50.1820">
    <property type="entry name" value="alpha/beta hydrolase"/>
    <property type="match status" value="1"/>
</dbReference>
<accession>A0A5M9MVB3</accession>
<proteinExistence type="predicted"/>
<dbReference type="Proteomes" id="UP000324241">
    <property type="component" value="Unassembled WGS sequence"/>
</dbReference>
<organism evidence="2 3">
    <name type="scientific">Aspergillus tanneri</name>
    <dbReference type="NCBI Taxonomy" id="1220188"/>
    <lineage>
        <taxon>Eukaryota</taxon>
        <taxon>Fungi</taxon>
        <taxon>Dikarya</taxon>
        <taxon>Ascomycota</taxon>
        <taxon>Pezizomycotina</taxon>
        <taxon>Eurotiomycetes</taxon>
        <taxon>Eurotiomycetidae</taxon>
        <taxon>Eurotiales</taxon>
        <taxon>Aspergillaceae</taxon>
        <taxon>Aspergillus</taxon>
        <taxon>Aspergillus subgen. Circumdati</taxon>
    </lineage>
</organism>
<dbReference type="SUPFAM" id="SSF53474">
    <property type="entry name" value="alpha/beta-Hydrolases"/>
    <property type="match status" value="1"/>
</dbReference>
<reference evidence="2 3" key="1">
    <citation type="submission" date="2019-08" db="EMBL/GenBank/DDBJ databases">
        <title>The genome sequence of a newly discovered highly antifungal drug resistant Aspergillus species, Aspergillus tanneri NIH 1004.</title>
        <authorList>
            <person name="Mounaud S."/>
            <person name="Singh I."/>
            <person name="Joardar V."/>
            <person name="Pakala S."/>
            <person name="Pakala S."/>
            <person name="Venepally P."/>
            <person name="Chung J.K."/>
            <person name="Losada L."/>
            <person name="Nierman W.C."/>
        </authorList>
    </citation>
    <scope>NUCLEOTIDE SEQUENCE [LARGE SCALE GENOMIC DNA]</scope>
    <source>
        <strain evidence="2 3">NIH1004</strain>
    </source>
</reference>